<keyword evidence="1" id="KW-0677">Repeat</keyword>
<dbReference type="EMBL" id="BEYU01000180">
    <property type="protein sequence ID" value="GBG34097.1"/>
    <property type="molecule type" value="Genomic_DNA"/>
</dbReference>
<reference evidence="3 4" key="1">
    <citation type="submission" date="2017-12" db="EMBL/GenBank/DDBJ databases">
        <title>Sequencing, de novo assembly and annotation of complete genome of a new Thraustochytrid species, strain FCC1311.</title>
        <authorList>
            <person name="Sedici K."/>
            <person name="Godart F."/>
            <person name="Aiese Cigliano R."/>
            <person name="Sanseverino W."/>
            <person name="Barakat M."/>
            <person name="Ortet P."/>
            <person name="Marechal E."/>
            <person name="Cagnac O."/>
            <person name="Amato A."/>
        </authorList>
    </citation>
    <scope>NUCLEOTIDE SEQUENCE [LARGE SCALE GENOMIC DNA]</scope>
</reference>
<dbReference type="PANTHER" id="PTHR47933">
    <property type="entry name" value="PENTATRICOPEPTIDE REPEAT-CONTAINING PROTEIN 1, MITOCHONDRIAL"/>
    <property type="match status" value="1"/>
</dbReference>
<evidence type="ECO:0000313" key="4">
    <source>
        <dbReference type="Proteomes" id="UP000241890"/>
    </source>
</evidence>
<dbReference type="InterPro" id="IPR011990">
    <property type="entry name" value="TPR-like_helical_dom_sf"/>
</dbReference>
<feature type="repeat" description="PPR" evidence="2">
    <location>
        <begin position="240"/>
        <end position="277"/>
    </location>
</feature>
<evidence type="ECO:0000256" key="1">
    <source>
        <dbReference type="ARBA" id="ARBA00022737"/>
    </source>
</evidence>
<dbReference type="GO" id="GO:0003729">
    <property type="term" value="F:mRNA binding"/>
    <property type="evidence" value="ECO:0007669"/>
    <property type="project" value="TreeGrafter"/>
</dbReference>
<comment type="caution">
    <text evidence="3">The sequence shown here is derived from an EMBL/GenBank/DDBJ whole genome shotgun (WGS) entry which is preliminary data.</text>
</comment>
<dbReference type="Pfam" id="PF01535">
    <property type="entry name" value="PPR"/>
    <property type="match status" value="2"/>
</dbReference>
<evidence type="ECO:0000313" key="3">
    <source>
        <dbReference type="EMBL" id="GBG34097.1"/>
    </source>
</evidence>
<feature type="repeat" description="PPR" evidence="2">
    <location>
        <begin position="62"/>
        <end position="96"/>
    </location>
</feature>
<dbReference type="PANTHER" id="PTHR47933:SF11">
    <property type="entry name" value="PENTATRICOPEPTIDE REPEAT-CONTAINING PROTEIN 2"/>
    <property type="match status" value="1"/>
</dbReference>
<dbReference type="InterPro" id="IPR051240">
    <property type="entry name" value="Mito_RNA-Proc/Resp"/>
</dbReference>
<protein>
    <submittedName>
        <fullName evidence="3">Pentatricopeptide repeat-containing protein At2g17140</fullName>
    </submittedName>
</protein>
<gene>
    <name evidence="3" type="ORF">FCC1311_103202</name>
</gene>
<feature type="repeat" description="PPR" evidence="2">
    <location>
        <begin position="278"/>
        <end position="313"/>
    </location>
</feature>
<dbReference type="PROSITE" id="PS51375">
    <property type="entry name" value="PPR"/>
    <property type="match status" value="3"/>
</dbReference>
<accession>A0A2R5GTA1</accession>
<sequence length="690" mass="75222">MGDIARAEREFAALVREGDAPQTVTMNILIKAYARGGQPQRGMQILLSMLHGAPDAYGTQPSESTFNVVAAGFADSGDLESAVQVIETQRSCGFSAQNSFCSLVRCLPPERVLPTLQSGIAMGALLLDQKALHVALVALLETPRVPDFERASHVQYLAQQLGTPLSCKACTLVLLAYKRAGRERDGVIFFENYLGQPGARPDVKLFTMGLSLMVTLDPPLVGRAEALVNRMEEDFLVVPDVMVFNNLIKGYGNAKPPNVEKALAVFHRILSTDGIKPTEYSFSAVANVLSSAGRAEEAEEFVMGTMPKYNLQPAAIHYNILLKGYSKCRCRVTTGQCSCKICMCSNPDRAVELLGLMESRGLQCDVVTLQNVVEAFCSAAQLDKARSIVQDVMSNPSNPSSLRPTINVYNMLMRGVCVKYYVPQSDLSAGGKHVDKFCGAGRRVTFDDVAQSNVDAALADVDTILDDIKQNGLIPDEVTLNSILSIYCAFQLISKAEAIVAQQRTRPNVSKANLLMSFNILFYAYSNYRLPVGGENDGSLESDTAAQRDREAAALLSRIRGYLDDLNEAGVEPDTIALNTLVKIFADRGKPEEAEAMLEEVVCRARATREEAMAKIEARGIIDSKDMGAKLEHPLRAVANRTTFTTIINAYARANRRQDAQRVARLAETKYAISLPPSARSFSKESSADE</sequence>
<dbReference type="InParanoid" id="A0A2R5GTA1"/>
<organism evidence="3 4">
    <name type="scientific">Hondaea fermentalgiana</name>
    <dbReference type="NCBI Taxonomy" id="2315210"/>
    <lineage>
        <taxon>Eukaryota</taxon>
        <taxon>Sar</taxon>
        <taxon>Stramenopiles</taxon>
        <taxon>Bigyra</taxon>
        <taxon>Labyrinthulomycetes</taxon>
        <taxon>Thraustochytrida</taxon>
        <taxon>Thraustochytriidae</taxon>
        <taxon>Hondaea</taxon>
    </lineage>
</organism>
<dbReference type="OrthoDB" id="185373at2759"/>
<evidence type="ECO:0000256" key="2">
    <source>
        <dbReference type="PROSITE-ProRule" id="PRU00708"/>
    </source>
</evidence>
<dbReference type="Proteomes" id="UP000241890">
    <property type="component" value="Unassembled WGS sequence"/>
</dbReference>
<proteinExistence type="predicted"/>
<dbReference type="AlphaFoldDB" id="A0A2R5GTA1"/>
<dbReference type="InterPro" id="IPR002885">
    <property type="entry name" value="PPR_rpt"/>
</dbReference>
<name>A0A2R5GTA1_9STRA</name>
<keyword evidence="4" id="KW-1185">Reference proteome</keyword>
<dbReference type="Gene3D" id="1.25.40.10">
    <property type="entry name" value="Tetratricopeptide repeat domain"/>
    <property type="match status" value="4"/>
</dbReference>